<dbReference type="Proteomes" id="UP000799429">
    <property type="component" value="Unassembled WGS sequence"/>
</dbReference>
<dbReference type="EMBL" id="MU006109">
    <property type="protein sequence ID" value="KAF2835339.1"/>
    <property type="molecule type" value="Genomic_DNA"/>
</dbReference>
<reference evidence="3" key="1">
    <citation type="journal article" date="2020" name="Stud. Mycol.">
        <title>101 Dothideomycetes genomes: a test case for predicting lifestyles and emergence of pathogens.</title>
        <authorList>
            <person name="Haridas S."/>
            <person name="Albert R."/>
            <person name="Binder M."/>
            <person name="Bloem J."/>
            <person name="Labutti K."/>
            <person name="Salamov A."/>
            <person name="Andreopoulos B."/>
            <person name="Baker S."/>
            <person name="Barry K."/>
            <person name="Bills G."/>
            <person name="Bluhm B."/>
            <person name="Cannon C."/>
            <person name="Castanera R."/>
            <person name="Culley D."/>
            <person name="Daum C."/>
            <person name="Ezra D."/>
            <person name="Gonzalez J."/>
            <person name="Henrissat B."/>
            <person name="Kuo A."/>
            <person name="Liang C."/>
            <person name="Lipzen A."/>
            <person name="Lutzoni F."/>
            <person name="Magnuson J."/>
            <person name="Mondo S."/>
            <person name="Nolan M."/>
            <person name="Ohm R."/>
            <person name="Pangilinan J."/>
            <person name="Park H.-J."/>
            <person name="Ramirez L."/>
            <person name="Alfaro M."/>
            <person name="Sun H."/>
            <person name="Tritt A."/>
            <person name="Yoshinaga Y."/>
            <person name="Zwiers L.-H."/>
            <person name="Turgeon B."/>
            <person name="Goodwin S."/>
            <person name="Spatafora J."/>
            <person name="Crous P."/>
            <person name="Grigoriev I."/>
        </authorList>
    </citation>
    <scope>NUCLEOTIDE SEQUENCE</scope>
    <source>
        <strain evidence="3">CBS 101060</strain>
    </source>
</reference>
<protein>
    <submittedName>
        <fullName evidence="3">Uncharacterized protein</fullName>
    </submittedName>
</protein>
<gene>
    <name evidence="3" type="ORF">M501DRAFT_1034502</name>
</gene>
<dbReference type="AlphaFoldDB" id="A0A9P4S3E7"/>
<keyword evidence="4" id="KW-1185">Reference proteome</keyword>
<feature type="coiled-coil region" evidence="1">
    <location>
        <begin position="79"/>
        <end position="106"/>
    </location>
</feature>
<keyword evidence="1" id="KW-0175">Coiled coil</keyword>
<feature type="region of interest" description="Disordered" evidence="2">
    <location>
        <begin position="31"/>
        <end position="50"/>
    </location>
</feature>
<evidence type="ECO:0000313" key="4">
    <source>
        <dbReference type="Proteomes" id="UP000799429"/>
    </source>
</evidence>
<organism evidence="3 4">
    <name type="scientific">Patellaria atrata CBS 101060</name>
    <dbReference type="NCBI Taxonomy" id="1346257"/>
    <lineage>
        <taxon>Eukaryota</taxon>
        <taxon>Fungi</taxon>
        <taxon>Dikarya</taxon>
        <taxon>Ascomycota</taxon>
        <taxon>Pezizomycotina</taxon>
        <taxon>Dothideomycetes</taxon>
        <taxon>Dothideomycetes incertae sedis</taxon>
        <taxon>Patellariales</taxon>
        <taxon>Patellariaceae</taxon>
        <taxon>Patellaria</taxon>
    </lineage>
</organism>
<evidence type="ECO:0000256" key="1">
    <source>
        <dbReference type="SAM" id="Coils"/>
    </source>
</evidence>
<evidence type="ECO:0000256" key="2">
    <source>
        <dbReference type="SAM" id="MobiDB-lite"/>
    </source>
</evidence>
<evidence type="ECO:0000313" key="3">
    <source>
        <dbReference type="EMBL" id="KAF2835339.1"/>
    </source>
</evidence>
<sequence>MSCRVTHNSLRWYSIEQHYGQRPPTIYSLDKSKHHTSQYRKDGGNQRRASRKMFEPYKKLLAENRGKEIDDLFKRDAAIDQDYKRLLEMREAVARAEEKLEAIKQQPRQLAIEKRIGKIREMYTKVKNESEDMSELNVKRYG</sequence>
<comment type="caution">
    <text evidence="3">The sequence shown here is derived from an EMBL/GenBank/DDBJ whole genome shotgun (WGS) entry which is preliminary data.</text>
</comment>
<accession>A0A9P4S3E7</accession>
<name>A0A9P4S3E7_9PEZI</name>
<proteinExistence type="predicted"/>